<sequence>MDYVNLGRSGLKISRIAMGCMSFGTPAWAPWVLDKEASAPILKKAVEHGINFFDMADMYSNGVGEEVVAEILKPLVPRHKLVLATKLYNPMSADPNDRGLSRKHIFEAVDASLKRLGTDYIDLYQLHRFDYETPLEETLDALNDVVRSGKVRYLGASSMHAWQFMKALGLQRQHGWAQFVSMQPHYNLIYREEEREMIPLCRSEGVGVIPWSPLARGLLAGRATGGDSASTVRAQTDKTANALYDRSKAQDDAVIAAVKKVAERHDKPMAQIAYAWVATRAGISAPIVGISKLHQFEDALGALEIRLSDEDVAEMESPYSAKNIAGHI</sequence>
<dbReference type="Gene3D" id="3.20.20.100">
    <property type="entry name" value="NADP-dependent oxidoreductase domain"/>
    <property type="match status" value="1"/>
</dbReference>
<dbReference type="InterPro" id="IPR020471">
    <property type="entry name" value="AKR"/>
</dbReference>
<protein>
    <submittedName>
        <fullName evidence="3">Aldo/keto reductase</fullName>
    </submittedName>
</protein>
<keyword evidence="4" id="KW-1185">Reference proteome</keyword>
<evidence type="ECO:0000313" key="3">
    <source>
        <dbReference type="EMBL" id="GAA0615410.1"/>
    </source>
</evidence>
<evidence type="ECO:0000259" key="2">
    <source>
        <dbReference type="Pfam" id="PF00248"/>
    </source>
</evidence>
<dbReference type="PANTHER" id="PTHR43364:SF4">
    <property type="entry name" value="NAD(P)-LINKED OXIDOREDUCTASE SUPERFAMILY PROTEIN"/>
    <property type="match status" value="1"/>
</dbReference>
<gene>
    <name evidence="3" type="ORF">GCM10008943_33050</name>
</gene>
<dbReference type="Pfam" id="PF00248">
    <property type="entry name" value="Aldo_ket_red"/>
    <property type="match status" value="1"/>
</dbReference>
<feature type="domain" description="NADP-dependent oxidoreductase" evidence="2">
    <location>
        <begin position="15"/>
        <end position="317"/>
    </location>
</feature>
<dbReference type="InterPro" id="IPR036812">
    <property type="entry name" value="NAD(P)_OxRdtase_dom_sf"/>
</dbReference>
<accession>A0ABN1GNX6</accession>
<dbReference type="RefSeq" id="WP_343808275.1">
    <property type="nucleotide sequence ID" value="NZ_BAAADE010000017.1"/>
</dbReference>
<dbReference type="CDD" id="cd19079">
    <property type="entry name" value="AKR_EcYajO-like"/>
    <property type="match status" value="1"/>
</dbReference>
<dbReference type="Proteomes" id="UP001424441">
    <property type="component" value="Unassembled WGS sequence"/>
</dbReference>
<organism evidence="3 4">
    <name type="scientific">Paenochrobactrum glaciei</name>
    <dbReference type="NCBI Taxonomy" id="486407"/>
    <lineage>
        <taxon>Bacteria</taxon>
        <taxon>Pseudomonadati</taxon>
        <taxon>Pseudomonadota</taxon>
        <taxon>Alphaproteobacteria</taxon>
        <taxon>Hyphomicrobiales</taxon>
        <taxon>Brucellaceae</taxon>
        <taxon>Paenochrobactrum</taxon>
    </lineage>
</organism>
<dbReference type="PANTHER" id="PTHR43364">
    <property type="entry name" value="NADH-SPECIFIC METHYLGLYOXAL REDUCTASE-RELATED"/>
    <property type="match status" value="1"/>
</dbReference>
<evidence type="ECO:0000313" key="4">
    <source>
        <dbReference type="Proteomes" id="UP001424441"/>
    </source>
</evidence>
<dbReference type="SUPFAM" id="SSF51430">
    <property type="entry name" value="NAD(P)-linked oxidoreductase"/>
    <property type="match status" value="1"/>
</dbReference>
<comment type="caution">
    <text evidence="3">The sequence shown here is derived from an EMBL/GenBank/DDBJ whole genome shotgun (WGS) entry which is preliminary data.</text>
</comment>
<name>A0ABN1GNX6_9HYPH</name>
<evidence type="ECO:0000256" key="1">
    <source>
        <dbReference type="ARBA" id="ARBA00023002"/>
    </source>
</evidence>
<reference evidence="3 4" key="1">
    <citation type="journal article" date="2019" name="Int. J. Syst. Evol. Microbiol.">
        <title>The Global Catalogue of Microorganisms (GCM) 10K type strain sequencing project: providing services to taxonomists for standard genome sequencing and annotation.</title>
        <authorList>
            <consortium name="The Broad Institute Genomics Platform"/>
            <consortium name="The Broad Institute Genome Sequencing Center for Infectious Disease"/>
            <person name="Wu L."/>
            <person name="Ma J."/>
        </authorList>
    </citation>
    <scope>NUCLEOTIDE SEQUENCE [LARGE SCALE GENOMIC DNA]</scope>
    <source>
        <strain evidence="3 4">JCM 15115</strain>
    </source>
</reference>
<dbReference type="InterPro" id="IPR023210">
    <property type="entry name" value="NADP_OxRdtase_dom"/>
</dbReference>
<dbReference type="EMBL" id="BAAADE010000017">
    <property type="protein sequence ID" value="GAA0615410.1"/>
    <property type="molecule type" value="Genomic_DNA"/>
</dbReference>
<dbReference type="PRINTS" id="PR00069">
    <property type="entry name" value="ALDKETRDTASE"/>
</dbReference>
<dbReference type="InterPro" id="IPR050523">
    <property type="entry name" value="AKR_Detox_Biosynth"/>
</dbReference>
<proteinExistence type="predicted"/>
<keyword evidence="1" id="KW-0560">Oxidoreductase</keyword>